<dbReference type="GO" id="GO:0006096">
    <property type="term" value="P:glycolytic process"/>
    <property type="evidence" value="ECO:0007669"/>
    <property type="project" value="InterPro"/>
</dbReference>
<dbReference type="GO" id="GO:0043531">
    <property type="term" value="F:ADP binding"/>
    <property type="evidence" value="ECO:0007669"/>
    <property type="project" value="TreeGrafter"/>
</dbReference>
<dbReference type="InterPro" id="IPR001576">
    <property type="entry name" value="Phosphoglycerate_kinase"/>
</dbReference>
<dbReference type="PROSITE" id="PS00111">
    <property type="entry name" value="PGLYCERATE_KINASE"/>
    <property type="match status" value="1"/>
</dbReference>
<dbReference type="EMBL" id="BARU01026938">
    <property type="protein sequence ID" value="GAH68594.1"/>
    <property type="molecule type" value="Genomic_DNA"/>
</dbReference>
<sequence length="214" mass="23593">MAKKMLDQLPMKGKRVLMRVDFNVPLDDNANVTDDRRIRMALPSIVCAVDTGARLILMSHLGRPKGERQDAMSLKPAAERLGRLLERPVALAPDCIGPEVEKMVKNLKPGQVLVLENLRFHKGEEKNGPQFAKALRNLADLYVNDAFGTAHRKHASTYGVPNLMPKGARAIGFLVEKELKFLGEAVENPERPFVAILGGVKVSDKIAVIENLLA</sequence>
<dbReference type="GO" id="GO:0006094">
    <property type="term" value="P:gluconeogenesis"/>
    <property type="evidence" value="ECO:0007669"/>
    <property type="project" value="TreeGrafter"/>
</dbReference>
<evidence type="ECO:0000313" key="8">
    <source>
        <dbReference type="EMBL" id="GAH68594.1"/>
    </source>
</evidence>
<evidence type="ECO:0000256" key="7">
    <source>
        <dbReference type="ARBA" id="ARBA00022840"/>
    </source>
</evidence>
<evidence type="ECO:0000256" key="6">
    <source>
        <dbReference type="ARBA" id="ARBA00022777"/>
    </source>
</evidence>
<comment type="caution">
    <text evidence="8">The sequence shown here is derived from an EMBL/GenBank/DDBJ whole genome shotgun (WGS) entry which is preliminary data.</text>
</comment>
<dbReference type="GO" id="GO:0004618">
    <property type="term" value="F:phosphoglycerate kinase activity"/>
    <property type="evidence" value="ECO:0007669"/>
    <property type="project" value="UniProtKB-EC"/>
</dbReference>
<evidence type="ECO:0000256" key="3">
    <source>
        <dbReference type="ARBA" id="ARBA00013061"/>
    </source>
</evidence>
<dbReference type="Gene3D" id="3.40.50.1260">
    <property type="entry name" value="Phosphoglycerate kinase, N-terminal domain"/>
    <property type="match status" value="2"/>
</dbReference>
<dbReference type="InterPro" id="IPR015824">
    <property type="entry name" value="Phosphoglycerate_kinase_N"/>
</dbReference>
<dbReference type="EC" id="2.7.2.3" evidence="3"/>
<dbReference type="InterPro" id="IPR015911">
    <property type="entry name" value="Phosphoglycerate_kinase_CS"/>
</dbReference>
<keyword evidence="6" id="KW-0418">Kinase</keyword>
<dbReference type="PANTHER" id="PTHR11406:SF23">
    <property type="entry name" value="PHOSPHOGLYCERATE KINASE 1, CHLOROPLASTIC-RELATED"/>
    <property type="match status" value="1"/>
</dbReference>
<dbReference type="InterPro" id="IPR036043">
    <property type="entry name" value="Phosphoglycerate_kinase_sf"/>
</dbReference>
<dbReference type="PANTHER" id="PTHR11406">
    <property type="entry name" value="PHOSPHOGLYCERATE KINASE"/>
    <property type="match status" value="1"/>
</dbReference>
<accession>X1IR68</accession>
<feature type="non-terminal residue" evidence="8">
    <location>
        <position position="214"/>
    </location>
</feature>
<keyword evidence="5" id="KW-0547">Nucleotide-binding</keyword>
<dbReference type="GO" id="GO:0005524">
    <property type="term" value="F:ATP binding"/>
    <property type="evidence" value="ECO:0007669"/>
    <property type="project" value="UniProtKB-KW"/>
</dbReference>
<dbReference type="PRINTS" id="PR00477">
    <property type="entry name" value="PHGLYCKINASE"/>
</dbReference>
<reference evidence="8" key="1">
    <citation type="journal article" date="2014" name="Front. Microbiol.">
        <title>High frequency of phylogenetically diverse reductive dehalogenase-homologous genes in deep subseafloor sedimentary metagenomes.</title>
        <authorList>
            <person name="Kawai M."/>
            <person name="Futagami T."/>
            <person name="Toyoda A."/>
            <person name="Takaki Y."/>
            <person name="Nishi S."/>
            <person name="Hori S."/>
            <person name="Arai W."/>
            <person name="Tsubouchi T."/>
            <person name="Morono Y."/>
            <person name="Uchiyama I."/>
            <person name="Ito T."/>
            <person name="Fujiyama A."/>
            <person name="Inagaki F."/>
            <person name="Takami H."/>
        </authorList>
    </citation>
    <scope>NUCLEOTIDE SEQUENCE</scope>
    <source>
        <strain evidence="8">Expedition CK06-06</strain>
    </source>
</reference>
<keyword evidence="7" id="KW-0067">ATP-binding</keyword>
<organism evidence="8">
    <name type="scientific">marine sediment metagenome</name>
    <dbReference type="NCBI Taxonomy" id="412755"/>
    <lineage>
        <taxon>unclassified sequences</taxon>
        <taxon>metagenomes</taxon>
        <taxon>ecological metagenomes</taxon>
    </lineage>
</organism>
<proteinExistence type="inferred from homology"/>
<evidence type="ECO:0000256" key="4">
    <source>
        <dbReference type="ARBA" id="ARBA00022679"/>
    </source>
</evidence>
<dbReference type="GO" id="GO:0005829">
    <property type="term" value="C:cytosol"/>
    <property type="evidence" value="ECO:0007669"/>
    <property type="project" value="TreeGrafter"/>
</dbReference>
<dbReference type="Pfam" id="PF00162">
    <property type="entry name" value="PGK"/>
    <property type="match status" value="1"/>
</dbReference>
<evidence type="ECO:0000256" key="2">
    <source>
        <dbReference type="ARBA" id="ARBA00008982"/>
    </source>
</evidence>
<evidence type="ECO:0000256" key="1">
    <source>
        <dbReference type="ARBA" id="ARBA00000642"/>
    </source>
</evidence>
<name>X1IR68_9ZZZZ</name>
<evidence type="ECO:0000256" key="5">
    <source>
        <dbReference type="ARBA" id="ARBA00022741"/>
    </source>
</evidence>
<comment type="similarity">
    <text evidence="2">Belongs to the phosphoglycerate kinase family.</text>
</comment>
<comment type="catalytic activity">
    <reaction evidence="1">
        <text>(2R)-3-phosphoglycerate + ATP = (2R)-3-phospho-glyceroyl phosphate + ADP</text>
        <dbReference type="Rhea" id="RHEA:14801"/>
        <dbReference type="ChEBI" id="CHEBI:30616"/>
        <dbReference type="ChEBI" id="CHEBI:57604"/>
        <dbReference type="ChEBI" id="CHEBI:58272"/>
        <dbReference type="ChEBI" id="CHEBI:456216"/>
        <dbReference type="EC" id="2.7.2.3"/>
    </reaction>
</comment>
<dbReference type="SUPFAM" id="SSF53748">
    <property type="entry name" value="Phosphoglycerate kinase"/>
    <property type="match status" value="1"/>
</dbReference>
<dbReference type="FunFam" id="3.40.50.1260:FF:000006">
    <property type="entry name" value="Phosphoglycerate kinase"/>
    <property type="match status" value="1"/>
</dbReference>
<protein>
    <recommendedName>
        <fullName evidence="3">phosphoglycerate kinase</fullName>
        <ecNumber evidence="3">2.7.2.3</ecNumber>
    </recommendedName>
</protein>
<dbReference type="AlphaFoldDB" id="X1IR68"/>
<keyword evidence="4" id="KW-0808">Transferase</keyword>
<gene>
    <name evidence="8" type="ORF">S03H2_43218</name>
</gene>